<dbReference type="PANTHER" id="PTHR33562">
    <property type="entry name" value="ATILLA, ISOFORM B-RELATED-RELATED"/>
    <property type="match status" value="1"/>
</dbReference>
<dbReference type="AlphaFoldDB" id="A0A9P9YKL2"/>
<evidence type="ECO:0000256" key="2">
    <source>
        <dbReference type="ARBA" id="ARBA00022622"/>
    </source>
</evidence>
<evidence type="ECO:0000256" key="5">
    <source>
        <dbReference type="ARBA" id="ARBA00022989"/>
    </source>
</evidence>
<dbReference type="Proteomes" id="UP001059596">
    <property type="component" value="Unassembled WGS sequence"/>
</dbReference>
<organism evidence="9 10">
    <name type="scientific">Drosophila gunungcola</name>
    <name type="common">fruit fly</name>
    <dbReference type="NCBI Taxonomy" id="103775"/>
    <lineage>
        <taxon>Eukaryota</taxon>
        <taxon>Metazoa</taxon>
        <taxon>Ecdysozoa</taxon>
        <taxon>Arthropoda</taxon>
        <taxon>Hexapoda</taxon>
        <taxon>Insecta</taxon>
        <taxon>Pterygota</taxon>
        <taxon>Neoptera</taxon>
        <taxon>Endopterygota</taxon>
        <taxon>Diptera</taxon>
        <taxon>Brachycera</taxon>
        <taxon>Muscomorpha</taxon>
        <taxon>Ephydroidea</taxon>
        <taxon>Drosophilidae</taxon>
        <taxon>Drosophila</taxon>
        <taxon>Sophophora</taxon>
    </lineage>
</organism>
<keyword evidence="5" id="KW-1133">Transmembrane helix</keyword>
<evidence type="ECO:0000313" key="10">
    <source>
        <dbReference type="Proteomes" id="UP001059596"/>
    </source>
</evidence>
<keyword evidence="7" id="KW-0325">Glycoprotein</keyword>
<evidence type="ECO:0000256" key="1">
    <source>
        <dbReference type="ARBA" id="ARBA00004589"/>
    </source>
</evidence>
<dbReference type="InterPro" id="IPR050975">
    <property type="entry name" value="Sleep_regulator"/>
</dbReference>
<accession>A0A9P9YKL2</accession>
<keyword evidence="2" id="KW-0336">GPI-anchor</keyword>
<protein>
    <recommendedName>
        <fullName evidence="11">Protein quiver</fullName>
    </recommendedName>
</protein>
<keyword evidence="10" id="KW-1185">Reference proteome</keyword>
<comment type="subcellular location">
    <subcellularLocation>
        <location evidence="1">Membrane</location>
        <topology evidence="1">Lipid-anchor</topology>
        <topology evidence="1">GPI-anchor</topology>
    </subcellularLocation>
</comment>
<dbReference type="GO" id="GO:0098552">
    <property type="term" value="C:side of membrane"/>
    <property type="evidence" value="ECO:0007669"/>
    <property type="project" value="UniProtKB-KW"/>
</dbReference>
<gene>
    <name evidence="9" type="ORF">M5D96_008617</name>
</gene>
<name>A0A9P9YKL2_9MUSC</name>
<reference evidence="9" key="1">
    <citation type="journal article" date="2023" name="Genome Biol. Evol.">
        <title>Long-read-based Genome Assembly of Drosophila gunungcola Reveals Fewer Chemosensory Genes in Flower-breeding Species.</title>
        <authorList>
            <person name="Negi A."/>
            <person name="Liao B.Y."/>
            <person name="Yeh S.D."/>
        </authorList>
    </citation>
    <scope>NUCLEOTIDE SEQUENCE</scope>
    <source>
        <strain evidence="9">Sukarami</strain>
    </source>
</reference>
<comment type="caution">
    <text evidence="9">The sequence shown here is derived from an EMBL/GenBank/DDBJ whole genome shotgun (WGS) entry which is preliminary data.</text>
</comment>
<keyword evidence="6" id="KW-0472">Membrane</keyword>
<keyword evidence="4" id="KW-0732">Signal</keyword>
<sequence length="184" mass="20474">MFVPRGLITLIRKYETLPRDSHISSSSNFGSSSGSVRPDIMGCGTKLPLRLRLSWVSMAWIWVWFGIWMITGPASGEVLRCYVCNDTDTSCGSSWNSIGHVEECPNSTVCSMTAMFHMVNGKPWKTTLRGCGEQLEKKQNKYRAEQCYCRGSLCNSAGFPSSDFRLPMLLLFLALACGKILLPV</sequence>
<evidence type="ECO:0000256" key="3">
    <source>
        <dbReference type="ARBA" id="ARBA00022692"/>
    </source>
</evidence>
<evidence type="ECO:0000256" key="6">
    <source>
        <dbReference type="ARBA" id="ARBA00023136"/>
    </source>
</evidence>
<evidence type="ECO:0000256" key="7">
    <source>
        <dbReference type="ARBA" id="ARBA00023180"/>
    </source>
</evidence>
<evidence type="ECO:0000256" key="8">
    <source>
        <dbReference type="ARBA" id="ARBA00023288"/>
    </source>
</evidence>
<keyword evidence="3" id="KW-0812">Transmembrane</keyword>
<dbReference type="EMBL" id="JAMKOV010000007">
    <property type="protein sequence ID" value="KAI8038709.1"/>
    <property type="molecule type" value="Genomic_DNA"/>
</dbReference>
<proteinExistence type="predicted"/>
<evidence type="ECO:0008006" key="11">
    <source>
        <dbReference type="Google" id="ProtNLM"/>
    </source>
</evidence>
<evidence type="ECO:0000313" key="9">
    <source>
        <dbReference type="EMBL" id="KAI8038709.1"/>
    </source>
</evidence>
<keyword evidence="8" id="KW-0449">Lipoprotein</keyword>
<evidence type="ECO:0000256" key="4">
    <source>
        <dbReference type="ARBA" id="ARBA00022729"/>
    </source>
</evidence>